<evidence type="ECO:0000313" key="2">
    <source>
        <dbReference type="EMBL" id="CAD8215398.1"/>
    </source>
</evidence>
<dbReference type="OrthoDB" id="71437at2759"/>
<dbReference type="EMBL" id="CAJJDP010000247">
    <property type="protein sequence ID" value="CAD8215398.1"/>
    <property type="molecule type" value="Genomic_DNA"/>
</dbReference>
<dbReference type="SMART" id="SM00320">
    <property type="entry name" value="WD40"/>
    <property type="match status" value="3"/>
</dbReference>
<dbReference type="InterPro" id="IPR001680">
    <property type="entry name" value="WD40_rpt"/>
</dbReference>
<dbReference type="PANTHER" id="PTHR19920:SF0">
    <property type="entry name" value="CYTOSOLIC IRON-SULFUR PROTEIN ASSEMBLY PROTEIN CIAO1-RELATED"/>
    <property type="match status" value="1"/>
</dbReference>
<protein>
    <recommendedName>
        <fullName evidence="4">WD40-repeat-containing domain</fullName>
    </recommendedName>
</protein>
<sequence>METQPQLKQFSYELQPSNQIKKNINCQAIAINKQNKFVIVTSDSKILVIFFKNGQLKKLATIIKHKKDVSTLNFFNYNSNFVSGSQSVIIWPLSLISNQKYIQKISGHAKMIQCLALHPSEFLIVSGSSDATIQFWFNYEQQLNNQKITDHKDSVFGLAINKEGNRIVSCGKDKLILIIEKSNSHHPFWQVRQTITSNEFGYRICFINDNAIAFQPISYYKGYNNGTDHLHIYTPDEDQIYTKSKEIMVAGGGQICHYYFPSIYNSNKEILLVKNGYMVSLLRINDQFKGKNQYIFFNCLKFYKGLIIGTLSEDGEYFITWDAKSKEIQIRKYQETE</sequence>
<dbReference type="Pfam" id="PF00400">
    <property type="entry name" value="WD40"/>
    <property type="match status" value="2"/>
</dbReference>
<dbReference type="Proteomes" id="UP000683925">
    <property type="component" value="Unassembled WGS sequence"/>
</dbReference>
<evidence type="ECO:0000256" key="1">
    <source>
        <dbReference type="PROSITE-ProRule" id="PRU00221"/>
    </source>
</evidence>
<evidence type="ECO:0000313" key="3">
    <source>
        <dbReference type="Proteomes" id="UP000683925"/>
    </source>
</evidence>
<dbReference type="GO" id="GO:0097361">
    <property type="term" value="C:cytosolic [4Fe-4S] assembly targeting complex"/>
    <property type="evidence" value="ECO:0007669"/>
    <property type="project" value="TreeGrafter"/>
</dbReference>
<organism evidence="2 3">
    <name type="scientific">Paramecium octaurelia</name>
    <dbReference type="NCBI Taxonomy" id="43137"/>
    <lineage>
        <taxon>Eukaryota</taxon>
        <taxon>Sar</taxon>
        <taxon>Alveolata</taxon>
        <taxon>Ciliophora</taxon>
        <taxon>Intramacronucleata</taxon>
        <taxon>Oligohymenophorea</taxon>
        <taxon>Peniculida</taxon>
        <taxon>Parameciidae</taxon>
        <taxon>Paramecium</taxon>
    </lineage>
</organism>
<dbReference type="PROSITE" id="PS50082">
    <property type="entry name" value="WD_REPEATS_2"/>
    <property type="match status" value="1"/>
</dbReference>
<dbReference type="GO" id="GO:0016226">
    <property type="term" value="P:iron-sulfur cluster assembly"/>
    <property type="evidence" value="ECO:0007669"/>
    <property type="project" value="TreeGrafter"/>
</dbReference>
<comment type="caution">
    <text evidence="2">The sequence shown here is derived from an EMBL/GenBank/DDBJ whole genome shotgun (WGS) entry which is preliminary data.</text>
</comment>
<proteinExistence type="predicted"/>
<dbReference type="PANTHER" id="PTHR19920">
    <property type="entry name" value="WD40 PROTEIN CIAO1"/>
    <property type="match status" value="1"/>
</dbReference>
<dbReference type="AlphaFoldDB" id="A0A8S1YP08"/>
<gene>
    <name evidence="2" type="ORF">POCTA_138.1.T2430003</name>
</gene>
<dbReference type="PROSITE" id="PS50294">
    <property type="entry name" value="WD_REPEATS_REGION"/>
    <property type="match status" value="1"/>
</dbReference>
<reference evidence="2" key="1">
    <citation type="submission" date="2021-01" db="EMBL/GenBank/DDBJ databases">
        <authorList>
            <consortium name="Genoscope - CEA"/>
            <person name="William W."/>
        </authorList>
    </citation>
    <scope>NUCLEOTIDE SEQUENCE</scope>
</reference>
<keyword evidence="3" id="KW-1185">Reference proteome</keyword>
<evidence type="ECO:0008006" key="4">
    <source>
        <dbReference type="Google" id="ProtNLM"/>
    </source>
</evidence>
<feature type="repeat" description="WD" evidence="1">
    <location>
        <begin position="105"/>
        <end position="136"/>
    </location>
</feature>
<name>A0A8S1YP08_PAROT</name>
<keyword evidence="1" id="KW-0853">WD repeat</keyword>
<accession>A0A8S1YP08</accession>